<dbReference type="SUPFAM" id="SSF54001">
    <property type="entry name" value="Cysteine proteinases"/>
    <property type="match status" value="1"/>
</dbReference>
<feature type="region of interest" description="Disordered" evidence="5">
    <location>
        <begin position="1"/>
        <end position="20"/>
    </location>
</feature>
<dbReference type="GO" id="GO:0008234">
    <property type="term" value="F:cysteine-type peptidase activity"/>
    <property type="evidence" value="ECO:0007669"/>
    <property type="project" value="UniProtKB-KW"/>
</dbReference>
<reference evidence="7" key="3">
    <citation type="submission" date="2019-06" db="EMBL/GenBank/DDBJ databases">
        <authorList>
            <person name="Poynton C."/>
            <person name="Hasenbein S."/>
            <person name="Benoit J.B."/>
            <person name="Sepulveda M.S."/>
            <person name="Poelchau M.F."/>
            <person name="Murali S.C."/>
            <person name="Chen S."/>
            <person name="Glastad K.M."/>
            <person name="Werren J.H."/>
            <person name="Vineis J.H."/>
            <person name="Bowen J.L."/>
            <person name="Friedrich M."/>
            <person name="Jones J."/>
            <person name="Robertson H.M."/>
            <person name="Feyereisen R."/>
            <person name="Mechler-Hickson A."/>
            <person name="Mathers N."/>
            <person name="Lee C.E."/>
            <person name="Colbourne J.K."/>
            <person name="Biales A."/>
            <person name="Johnston J.S."/>
            <person name="Wellborn G.A."/>
            <person name="Rosendale A.J."/>
            <person name="Cridge A.G."/>
            <person name="Munoz-Torres M.C."/>
            <person name="Bain P.A."/>
            <person name="Manny A.R."/>
            <person name="Major K.M."/>
            <person name="Lambert F.N."/>
            <person name="Vulpe C.D."/>
            <person name="Tuck P."/>
            <person name="Blalock B.J."/>
            <person name="Lin Y.-Y."/>
            <person name="Smith M.E."/>
            <person name="Ochoa-Acuna H."/>
            <person name="Chen M.-J.M."/>
            <person name="Childers C.P."/>
            <person name="Qu J."/>
            <person name="Dugan S."/>
            <person name="Lee S.L."/>
            <person name="Chao H."/>
            <person name="Dinh H."/>
            <person name="Han Y."/>
            <person name="Doddapaneni H."/>
            <person name="Worley K.C."/>
            <person name="Muzny D.M."/>
            <person name="Gibbs R.A."/>
            <person name="Richards S."/>
        </authorList>
    </citation>
    <scope>NUCLEOTIDE SEQUENCE</scope>
    <source>
        <strain evidence="7">HAZT.00-mixed</strain>
        <tissue evidence="7">Whole organism</tissue>
    </source>
</reference>
<organism evidence="7">
    <name type="scientific">Hyalella azteca</name>
    <name type="common">Amphipod</name>
    <dbReference type="NCBI Taxonomy" id="294128"/>
    <lineage>
        <taxon>Eukaryota</taxon>
        <taxon>Metazoa</taxon>
        <taxon>Ecdysozoa</taxon>
        <taxon>Arthropoda</taxon>
        <taxon>Crustacea</taxon>
        <taxon>Multicrustacea</taxon>
        <taxon>Malacostraca</taxon>
        <taxon>Eumalacostraca</taxon>
        <taxon>Peracarida</taxon>
        <taxon>Amphipoda</taxon>
        <taxon>Senticaudata</taxon>
        <taxon>Talitrida</taxon>
        <taxon>Talitroidea</taxon>
        <taxon>Hyalellidae</taxon>
        <taxon>Hyalella</taxon>
    </lineage>
</organism>
<dbReference type="InterPro" id="IPR013128">
    <property type="entry name" value="Peptidase_C1A"/>
</dbReference>
<dbReference type="InterPro" id="IPR000668">
    <property type="entry name" value="Peptidase_C1A_C"/>
</dbReference>
<proteinExistence type="inferred from homology"/>
<accession>A0A6A0H9X5</accession>
<evidence type="ECO:0000256" key="2">
    <source>
        <dbReference type="ARBA" id="ARBA00022670"/>
    </source>
</evidence>
<comment type="caution">
    <text evidence="7">The sequence shown here is derived from an EMBL/GenBank/DDBJ whole genome shotgun (WGS) entry which is preliminary data.</text>
</comment>
<dbReference type="EMBL" id="JQDR03003354">
    <property type="protein sequence ID" value="KAA0202570.1"/>
    <property type="molecule type" value="Genomic_DNA"/>
</dbReference>
<reference evidence="7" key="1">
    <citation type="submission" date="2014-08" db="EMBL/GenBank/DDBJ databases">
        <authorList>
            <person name="Murali S."/>
            <person name="Richards S."/>
            <person name="Bandaranaike D."/>
            <person name="Bellair M."/>
            <person name="Blankenburg K."/>
            <person name="Chao H."/>
            <person name="Dinh H."/>
            <person name="Doddapaneni H."/>
            <person name="Dugan-Rocha S."/>
            <person name="Elkadiri S."/>
            <person name="Gnanaolivu R."/>
            <person name="Hughes D."/>
            <person name="Lee S."/>
            <person name="Li M."/>
            <person name="Ming W."/>
            <person name="Munidasa M."/>
            <person name="Muniz J."/>
            <person name="Nguyen L."/>
            <person name="Osuji N."/>
            <person name="Pu L.-L."/>
            <person name="Puazo M."/>
            <person name="Skinner E."/>
            <person name="Qu C."/>
            <person name="Quiroz J."/>
            <person name="Raj R."/>
            <person name="Weissenberger G."/>
            <person name="Xin Y."/>
            <person name="Zou X."/>
            <person name="Han Y."/>
            <person name="Worley K."/>
            <person name="Muzny D."/>
            <person name="Gibbs R."/>
        </authorList>
    </citation>
    <scope>NUCLEOTIDE SEQUENCE</scope>
    <source>
        <strain evidence="7">HAZT.00-mixed</strain>
        <tissue evidence="7">Whole organism</tissue>
    </source>
</reference>
<dbReference type="Gene3D" id="3.90.70.10">
    <property type="entry name" value="Cysteine proteinases"/>
    <property type="match status" value="1"/>
</dbReference>
<evidence type="ECO:0000259" key="6">
    <source>
        <dbReference type="SMART" id="SM00645"/>
    </source>
</evidence>
<keyword evidence="4" id="KW-0788">Thiol protease</keyword>
<evidence type="ECO:0000256" key="5">
    <source>
        <dbReference type="SAM" id="MobiDB-lite"/>
    </source>
</evidence>
<gene>
    <name evidence="7" type="ORF">HAZT_HAZT000586</name>
</gene>
<dbReference type="InterPro" id="IPR000169">
    <property type="entry name" value="Pept_cys_AS"/>
</dbReference>
<reference evidence="7" key="2">
    <citation type="journal article" date="2018" name="Environ. Sci. Technol.">
        <title>The Toxicogenome of Hyalella azteca: A Model for Sediment Ecotoxicology and Evolutionary Toxicology.</title>
        <authorList>
            <person name="Poynton H.C."/>
            <person name="Hasenbein S."/>
            <person name="Benoit J.B."/>
            <person name="Sepulveda M.S."/>
            <person name="Poelchau M.F."/>
            <person name="Hughes D.S.T."/>
            <person name="Murali S.C."/>
            <person name="Chen S."/>
            <person name="Glastad K.M."/>
            <person name="Goodisman M.A.D."/>
            <person name="Werren J.H."/>
            <person name="Vineis J.H."/>
            <person name="Bowen J.L."/>
            <person name="Friedrich M."/>
            <person name="Jones J."/>
            <person name="Robertson H.M."/>
            <person name="Feyereisen R."/>
            <person name="Mechler-Hickson A."/>
            <person name="Mathers N."/>
            <person name="Lee C.E."/>
            <person name="Colbourne J.K."/>
            <person name="Biales A."/>
            <person name="Johnston J.S."/>
            <person name="Wellborn G.A."/>
            <person name="Rosendale A.J."/>
            <person name="Cridge A.G."/>
            <person name="Munoz-Torres M.C."/>
            <person name="Bain P.A."/>
            <person name="Manny A.R."/>
            <person name="Major K.M."/>
            <person name="Lambert F.N."/>
            <person name="Vulpe C.D."/>
            <person name="Tuck P."/>
            <person name="Blalock B.J."/>
            <person name="Lin Y.Y."/>
            <person name="Smith M.E."/>
            <person name="Ochoa-Acuna H."/>
            <person name="Chen M.M."/>
            <person name="Childers C.P."/>
            <person name="Qu J."/>
            <person name="Dugan S."/>
            <person name="Lee S.L."/>
            <person name="Chao H."/>
            <person name="Dinh H."/>
            <person name="Han Y."/>
            <person name="Doddapaneni H."/>
            <person name="Worley K.C."/>
            <person name="Muzny D.M."/>
            <person name="Gibbs R.A."/>
            <person name="Richards S."/>
        </authorList>
    </citation>
    <scope>NUCLEOTIDE SEQUENCE</scope>
    <source>
        <strain evidence="7">HAZT.00-mixed</strain>
        <tissue evidence="7">Whole organism</tissue>
    </source>
</reference>
<name>A0A6A0H9X5_HYAAZ</name>
<protein>
    <recommendedName>
        <fullName evidence="6">Peptidase C1A papain C-terminal domain-containing protein</fullName>
    </recommendedName>
</protein>
<dbReference type="Proteomes" id="UP000711488">
    <property type="component" value="Unassembled WGS sequence"/>
</dbReference>
<dbReference type="AlphaFoldDB" id="A0A6A0H9X5"/>
<dbReference type="InterPro" id="IPR038765">
    <property type="entry name" value="Papain-like_cys_pep_sf"/>
</dbReference>
<dbReference type="PROSITE" id="PS00139">
    <property type="entry name" value="THIOL_PROTEASE_CYS"/>
    <property type="match status" value="1"/>
</dbReference>
<dbReference type="PANTHER" id="PTHR12411">
    <property type="entry name" value="CYSTEINE PROTEASE FAMILY C1-RELATED"/>
    <property type="match status" value="1"/>
</dbReference>
<dbReference type="Pfam" id="PF00112">
    <property type="entry name" value="Peptidase_C1"/>
    <property type="match status" value="1"/>
</dbReference>
<sequence>MLQRAGGFYSPLPPPKPTTKEELSRAALLPSHFDWRDVEGVNYVSPVRDQGNCGSCYAFASTALLESRVRILTNNSRQDIFSPQEVVSCSRLSEGCNGGFAYLIAGRYAKDIGFVNESCNFYFGGESECSTDPSCARTYVSRYAFVGGYYGGANEALMMEALVKEGPIAVDFNVESDFSGYHQGIYVHLPAVKRDFDPVYVSLYL</sequence>
<dbReference type="SMART" id="SM00645">
    <property type="entry name" value="Pept_C1"/>
    <property type="match status" value="1"/>
</dbReference>
<evidence type="ECO:0000313" key="7">
    <source>
        <dbReference type="EMBL" id="KAA0202570.1"/>
    </source>
</evidence>
<comment type="similarity">
    <text evidence="1">Belongs to the peptidase C1 family.</text>
</comment>
<evidence type="ECO:0000256" key="4">
    <source>
        <dbReference type="ARBA" id="ARBA00022807"/>
    </source>
</evidence>
<feature type="domain" description="Peptidase C1A papain C-terminal" evidence="6">
    <location>
        <begin position="29"/>
        <end position="202"/>
    </location>
</feature>
<evidence type="ECO:0000256" key="1">
    <source>
        <dbReference type="ARBA" id="ARBA00008455"/>
    </source>
</evidence>
<keyword evidence="2" id="KW-0645">Protease</keyword>
<evidence type="ECO:0000256" key="3">
    <source>
        <dbReference type="ARBA" id="ARBA00022801"/>
    </source>
</evidence>
<dbReference type="GO" id="GO:0006508">
    <property type="term" value="P:proteolysis"/>
    <property type="evidence" value="ECO:0007669"/>
    <property type="project" value="UniProtKB-KW"/>
</dbReference>
<keyword evidence="3" id="KW-0378">Hydrolase</keyword>